<feature type="region of interest" description="Disordered" evidence="1">
    <location>
        <begin position="88"/>
        <end position="107"/>
    </location>
</feature>
<dbReference type="Pfam" id="PF13456">
    <property type="entry name" value="RVT_3"/>
    <property type="match status" value="1"/>
</dbReference>
<feature type="compositionally biased region" description="Basic and acidic residues" evidence="1">
    <location>
        <begin position="98"/>
        <end position="107"/>
    </location>
</feature>
<evidence type="ECO:0000313" key="3">
    <source>
        <dbReference type="EMBL" id="KAF5208071.1"/>
    </source>
</evidence>
<evidence type="ECO:0000256" key="1">
    <source>
        <dbReference type="SAM" id="MobiDB-lite"/>
    </source>
</evidence>
<dbReference type="InterPro" id="IPR052929">
    <property type="entry name" value="RNase_H-like_EbsB-rel"/>
</dbReference>
<gene>
    <name evidence="3" type="ORF">FRX31_002342</name>
</gene>
<comment type="caution">
    <text evidence="3">The sequence shown here is derived from an EMBL/GenBank/DDBJ whole genome shotgun (WGS) entry which is preliminary data.</text>
</comment>
<dbReference type="EMBL" id="JABWDY010000515">
    <property type="protein sequence ID" value="KAF5208071.1"/>
    <property type="molecule type" value="Genomic_DNA"/>
</dbReference>
<dbReference type="PANTHER" id="PTHR47074">
    <property type="entry name" value="BNAC02G40300D PROTEIN"/>
    <property type="match status" value="1"/>
</dbReference>
<dbReference type="OrthoDB" id="972793at2759"/>
<name>A0A7J6XE37_THATH</name>
<feature type="domain" description="RNase H type-1" evidence="2">
    <location>
        <begin position="44"/>
        <end position="102"/>
    </location>
</feature>
<accession>A0A7J6XE37</accession>
<evidence type="ECO:0000313" key="4">
    <source>
        <dbReference type="Proteomes" id="UP000554482"/>
    </source>
</evidence>
<dbReference type="PANTHER" id="PTHR47074:SF11">
    <property type="entry name" value="REVERSE TRANSCRIPTASE-LIKE PROTEIN"/>
    <property type="match status" value="1"/>
</dbReference>
<evidence type="ECO:0000259" key="2">
    <source>
        <dbReference type="Pfam" id="PF13456"/>
    </source>
</evidence>
<organism evidence="3 4">
    <name type="scientific">Thalictrum thalictroides</name>
    <name type="common">Rue-anemone</name>
    <name type="synonym">Anemone thalictroides</name>
    <dbReference type="NCBI Taxonomy" id="46969"/>
    <lineage>
        <taxon>Eukaryota</taxon>
        <taxon>Viridiplantae</taxon>
        <taxon>Streptophyta</taxon>
        <taxon>Embryophyta</taxon>
        <taxon>Tracheophyta</taxon>
        <taxon>Spermatophyta</taxon>
        <taxon>Magnoliopsida</taxon>
        <taxon>Ranunculales</taxon>
        <taxon>Ranunculaceae</taxon>
        <taxon>Thalictroideae</taxon>
        <taxon>Thalictrum</taxon>
    </lineage>
</organism>
<proteinExistence type="predicted"/>
<dbReference type="GO" id="GO:0004523">
    <property type="term" value="F:RNA-DNA hybrid ribonuclease activity"/>
    <property type="evidence" value="ECO:0007669"/>
    <property type="project" value="InterPro"/>
</dbReference>
<dbReference type="Proteomes" id="UP000554482">
    <property type="component" value="Unassembled WGS sequence"/>
</dbReference>
<dbReference type="GO" id="GO:0003676">
    <property type="term" value="F:nucleic acid binding"/>
    <property type="evidence" value="ECO:0007669"/>
    <property type="project" value="InterPro"/>
</dbReference>
<reference evidence="3 4" key="1">
    <citation type="submission" date="2020-06" db="EMBL/GenBank/DDBJ databases">
        <title>Transcriptomic and genomic resources for Thalictrum thalictroides and T. hernandezii: Facilitating candidate gene discovery in an emerging model plant lineage.</title>
        <authorList>
            <person name="Arias T."/>
            <person name="Riano-Pachon D.M."/>
            <person name="Di Stilio V.S."/>
        </authorList>
    </citation>
    <scope>NUCLEOTIDE SEQUENCE [LARGE SCALE GENOMIC DNA]</scope>
    <source>
        <strain evidence="4">cv. WT478/WT964</strain>
        <tissue evidence="3">Leaves</tissue>
    </source>
</reference>
<dbReference type="AlphaFoldDB" id="A0A7J6XE37"/>
<keyword evidence="4" id="KW-1185">Reference proteome</keyword>
<dbReference type="InterPro" id="IPR002156">
    <property type="entry name" value="RNaseH_domain"/>
</dbReference>
<protein>
    <recommendedName>
        <fullName evidence="2">RNase H type-1 domain-containing protein</fullName>
    </recommendedName>
</protein>
<sequence>MYQKENLRLISAKNNTSLTSIWIPPATGRTKLNVYIAYTNVATDIGIGYICRDSAGKFIFAVCDTDASESSDEAECRGLLTTGRQGVGQQLTPVEIESDSKGANDHL</sequence>